<dbReference type="EMBL" id="CP049989">
    <property type="protein sequence ID" value="QIM51591.1"/>
    <property type="molecule type" value="Genomic_DNA"/>
</dbReference>
<organism evidence="2 3">
    <name type="scientific">Hydrogenophaga crocea</name>
    <dbReference type="NCBI Taxonomy" id="2716225"/>
    <lineage>
        <taxon>Bacteria</taxon>
        <taxon>Pseudomonadati</taxon>
        <taxon>Pseudomonadota</taxon>
        <taxon>Betaproteobacteria</taxon>
        <taxon>Burkholderiales</taxon>
        <taxon>Comamonadaceae</taxon>
        <taxon>Hydrogenophaga</taxon>
    </lineage>
</organism>
<dbReference type="Proteomes" id="UP000503162">
    <property type="component" value="Chromosome"/>
</dbReference>
<reference evidence="2 3" key="1">
    <citation type="submission" date="2020-03" db="EMBL/GenBank/DDBJ databases">
        <title>Hydrogenophaga sp. nov. isolated from cyanobacterial mat.</title>
        <authorList>
            <person name="Thorat V."/>
            <person name="Kirdat K."/>
            <person name="Tiwarekar B."/>
            <person name="Costa E.D."/>
            <person name="Yadav A."/>
        </authorList>
    </citation>
    <scope>NUCLEOTIDE SEQUENCE [LARGE SCALE GENOMIC DNA]</scope>
    <source>
        <strain evidence="2 3">BA0156</strain>
    </source>
</reference>
<dbReference type="RefSeq" id="WP_166225570.1">
    <property type="nucleotide sequence ID" value="NZ_CP049989.1"/>
</dbReference>
<protein>
    <submittedName>
        <fullName evidence="2">Uncharacterized protein</fullName>
    </submittedName>
</protein>
<feature type="transmembrane region" description="Helical" evidence="1">
    <location>
        <begin position="31"/>
        <end position="52"/>
    </location>
</feature>
<dbReference type="KEGG" id="hcz:G9Q37_05285"/>
<feature type="transmembrane region" description="Helical" evidence="1">
    <location>
        <begin position="7"/>
        <end position="25"/>
    </location>
</feature>
<keyword evidence="1" id="KW-1133">Transmembrane helix</keyword>
<evidence type="ECO:0000313" key="2">
    <source>
        <dbReference type="EMBL" id="QIM51591.1"/>
    </source>
</evidence>
<proteinExistence type="predicted"/>
<keyword evidence="1" id="KW-0812">Transmembrane</keyword>
<gene>
    <name evidence="2" type="ORF">G9Q37_05285</name>
</gene>
<sequence length="61" mass="6736">MSLAKGLSILAVWLLAWVWIGVLILPSIETFAVRTGAFFSIVVVCLLGNFVLCHRFATGKW</sequence>
<keyword evidence="3" id="KW-1185">Reference proteome</keyword>
<accession>A0A6G8IEQ1</accession>
<evidence type="ECO:0000256" key="1">
    <source>
        <dbReference type="SAM" id="Phobius"/>
    </source>
</evidence>
<dbReference type="AlphaFoldDB" id="A0A6G8IEQ1"/>
<name>A0A6G8IEQ1_9BURK</name>
<evidence type="ECO:0000313" key="3">
    <source>
        <dbReference type="Proteomes" id="UP000503162"/>
    </source>
</evidence>
<keyword evidence="1" id="KW-0472">Membrane</keyword>